<evidence type="ECO:0000313" key="4">
    <source>
        <dbReference type="Proteomes" id="UP000054845"/>
    </source>
</evidence>
<dbReference type="InterPro" id="IPR001849">
    <property type="entry name" value="PH_domain"/>
</dbReference>
<feature type="compositionally biased region" description="Basic and acidic residues" evidence="1">
    <location>
        <begin position="871"/>
        <end position="883"/>
    </location>
</feature>
<feature type="region of interest" description="Disordered" evidence="1">
    <location>
        <begin position="920"/>
        <end position="1003"/>
    </location>
</feature>
<protein>
    <submittedName>
        <fullName evidence="3">Pleckstrin homology-like domain</fullName>
    </submittedName>
</protein>
<feature type="compositionally biased region" description="Low complexity" evidence="1">
    <location>
        <begin position="1026"/>
        <end position="1037"/>
    </location>
</feature>
<evidence type="ECO:0000259" key="2">
    <source>
        <dbReference type="SMART" id="SM00233"/>
    </source>
</evidence>
<feature type="region of interest" description="Disordered" evidence="1">
    <location>
        <begin position="631"/>
        <end position="673"/>
    </location>
</feature>
<feature type="region of interest" description="Disordered" evidence="1">
    <location>
        <begin position="338"/>
        <end position="393"/>
    </location>
</feature>
<feature type="compositionally biased region" description="Low complexity" evidence="1">
    <location>
        <begin position="1117"/>
        <end position="1129"/>
    </location>
</feature>
<dbReference type="InterPro" id="IPR011993">
    <property type="entry name" value="PH-like_dom_sf"/>
</dbReference>
<feature type="compositionally biased region" description="Low complexity" evidence="1">
    <location>
        <begin position="1086"/>
        <end position="1096"/>
    </location>
</feature>
<feature type="compositionally biased region" description="Polar residues" evidence="1">
    <location>
        <begin position="366"/>
        <end position="392"/>
    </location>
</feature>
<feature type="region of interest" description="Disordered" evidence="1">
    <location>
        <begin position="1026"/>
        <end position="1143"/>
    </location>
</feature>
<feature type="compositionally biased region" description="Polar residues" evidence="1">
    <location>
        <begin position="947"/>
        <end position="958"/>
    </location>
</feature>
<feature type="region of interest" description="Disordered" evidence="1">
    <location>
        <begin position="424"/>
        <end position="496"/>
    </location>
</feature>
<evidence type="ECO:0000313" key="3">
    <source>
        <dbReference type="EMBL" id="CEH16226.1"/>
    </source>
</evidence>
<reference evidence="3 4" key="1">
    <citation type="submission" date="2014-09" db="EMBL/GenBank/DDBJ databases">
        <authorList>
            <person name="Magalhaes I.L.F."/>
            <person name="Oliveira U."/>
            <person name="Santos F.R."/>
            <person name="Vidigal T.H.D.A."/>
            <person name="Brescovit A.D."/>
            <person name="Santos A.J."/>
        </authorList>
    </citation>
    <scope>NUCLEOTIDE SEQUENCE [LARGE SCALE GENOMIC DNA]</scope>
</reference>
<dbReference type="EMBL" id="CCYA01000278">
    <property type="protein sequence ID" value="CEH16226.1"/>
    <property type="molecule type" value="Genomic_DNA"/>
</dbReference>
<feature type="compositionally biased region" description="Low complexity" evidence="1">
    <location>
        <begin position="426"/>
        <end position="439"/>
    </location>
</feature>
<feature type="compositionally biased region" description="Polar residues" evidence="1">
    <location>
        <begin position="1098"/>
        <end position="1109"/>
    </location>
</feature>
<dbReference type="Gene3D" id="2.30.29.30">
    <property type="entry name" value="Pleckstrin-homology domain (PH domain)/Phosphotyrosine-binding domain (PTB)"/>
    <property type="match status" value="1"/>
</dbReference>
<dbReference type="Proteomes" id="UP000054845">
    <property type="component" value="Unassembled WGS sequence"/>
</dbReference>
<feature type="region of interest" description="Disordered" evidence="1">
    <location>
        <begin position="248"/>
        <end position="300"/>
    </location>
</feature>
<feature type="compositionally biased region" description="Polar residues" evidence="1">
    <location>
        <begin position="1069"/>
        <end position="1084"/>
    </location>
</feature>
<accession>A0A0N7LAC8</accession>
<feature type="region of interest" description="Disordered" evidence="1">
    <location>
        <begin position="181"/>
        <end position="219"/>
    </location>
</feature>
<evidence type="ECO:0000256" key="1">
    <source>
        <dbReference type="SAM" id="MobiDB-lite"/>
    </source>
</evidence>
<dbReference type="AlphaFoldDB" id="A0A0N7LAC8"/>
<feature type="compositionally biased region" description="Polar residues" evidence="1">
    <location>
        <begin position="735"/>
        <end position="748"/>
    </location>
</feature>
<feature type="region of interest" description="Disordered" evidence="1">
    <location>
        <begin position="524"/>
        <end position="575"/>
    </location>
</feature>
<feature type="compositionally biased region" description="Polar residues" evidence="1">
    <location>
        <begin position="820"/>
        <end position="851"/>
    </location>
</feature>
<feature type="region of interest" description="Disordered" evidence="1">
    <location>
        <begin position="715"/>
        <end position="750"/>
    </location>
</feature>
<organism evidence="3 4">
    <name type="scientific">Ceraceosorus bombacis</name>
    <dbReference type="NCBI Taxonomy" id="401625"/>
    <lineage>
        <taxon>Eukaryota</taxon>
        <taxon>Fungi</taxon>
        <taxon>Dikarya</taxon>
        <taxon>Basidiomycota</taxon>
        <taxon>Ustilaginomycotina</taxon>
        <taxon>Exobasidiomycetes</taxon>
        <taxon>Ceraceosorales</taxon>
        <taxon>Ceraceosoraceae</taxon>
        <taxon>Ceraceosorus</taxon>
    </lineage>
</organism>
<feature type="compositionally biased region" description="Basic and acidic residues" evidence="1">
    <location>
        <begin position="969"/>
        <end position="984"/>
    </location>
</feature>
<proteinExistence type="predicted"/>
<feature type="region of interest" description="Disordered" evidence="1">
    <location>
        <begin position="130"/>
        <end position="168"/>
    </location>
</feature>
<feature type="domain" description="PH" evidence="2">
    <location>
        <begin position="6"/>
        <end position="341"/>
    </location>
</feature>
<feature type="compositionally biased region" description="Low complexity" evidence="1">
    <location>
        <begin position="472"/>
        <end position="482"/>
    </location>
</feature>
<feature type="region of interest" description="Disordered" evidence="1">
    <location>
        <begin position="818"/>
        <end position="893"/>
    </location>
</feature>
<feature type="compositionally biased region" description="Polar residues" evidence="1">
    <location>
        <begin position="534"/>
        <end position="546"/>
    </location>
</feature>
<dbReference type="SMART" id="SM00233">
    <property type="entry name" value="PH"/>
    <property type="match status" value="1"/>
</dbReference>
<keyword evidence="4" id="KW-1185">Reference proteome</keyword>
<feature type="compositionally biased region" description="Polar residues" evidence="1">
    <location>
        <begin position="181"/>
        <end position="190"/>
    </location>
</feature>
<feature type="compositionally biased region" description="Polar residues" evidence="1">
    <location>
        <begin position="631"/>
        <end position="645"/>
    </location>
</feature>
<feature type="compositionally biased region" description="Low complexity" evidence="1">
    <location>
        <begin position="262"/>
        <end position="272"/>
    </location>
</feature>
<name>A0A0N7LAC8_9BASI</name>
<feature type="compositionally biased region" description="Low complexity" evidence="1">
    <location>
        <begin position="343"/>
        <end position="354"/>
    </location>
</feature>
<dbReference type="SUPFAM" id="SSF50729">
    <property type="entry name" value="PH domain-like"/>
    <property type="match status" value="1"/>
</dbReference>
<feature type="compositionally biased region" description="Low complexity" evidence="1">
    <location>
        <begin position="194"/>
        <end position="211"/>
    </location>
</feature>
<dbReference type="OrthoDB" id="10692581at2759"/>
<sequence>MANMYPSLEGTLYVQAGGCFPEDASTQYRPAESSKRTPGAPAFASSLWSSSRITDSASSGSWEERWCTLNAGTLYMYTDSTTASATPERPIKSVSLSHYVTVRNKDGHDSASSDDLPEFELIARASNTSEAFDAREPSTFPAPVPSADTSAEQRKRHRMLPRSATSGSLSAAFHRCADTFTPGQSRQASESMRGPLSPSGSGGVHHSSPSEGQDDREACAAQADGFKENRRGSGRWTKMSLGSKRLLKLLSGGPDGSSQVMSPTSSASSLSSQVRRDRSWTSNSMRDSKSPSPECDSVQSHGSAWSYAIPVMPTTNMRLRAPDAHAHSRWTDALCCSINQNGSPRRNSVSSSRPSSRHKRPPVPPFNSSETSQVNTSRSTVLPASQSTSSRIIRSDFTAGRILRRREGENVPEMSDANATALALARRSSGGSMHRSSLSVPRDSHSSTCSSEVSGASLLSAHRRPSTSTGTSIEVSRTSSSSAHRRTDSKISSPPPVLTALKLESINRLSSPKLQSFAFVKTSDSASGVEGARPTSSQSSNSTLDAWTQAAKGGSGNQKQSPAVESLEVPDDKTSAQSRFNMLRKASASTMTGREFNGACSGLGLHLEQIGRSTEPSSFVYGSRVGTNKRSAISHGATSPVTPTSAEGHALGRPWSKGQGGREASNESLRAPDHPYGYGSILSASVSSESLSSSSSSARKAGFMRTPSLFNLAARFGGNSSMRPPRLNRRRTEGRSSTIDSCSPSSEFVKSDERQDFGVMTGDASIDKRLANVRSQAVADDSVKGSSSLPVISLASCTDVQDGNGRQRNAGPALFPASQAMAQQGSSRTTASDLTSPCLSDASTAGPTTPGSPMWSRHGFELAPISPQTEKPTRRSPRTEGKALPHSSPPVVERILPPDELIATIDRIRAFEIASADAEPRAFPSPGMRSARPRTSPTLLKPAAFGQSPSPVLSTFGSPPTREAGLSPHPDRSMESQLPADHKLAPRPLDGFQHSLPAPPRLAKRPSRLLIASGMVSSAELTPFEAAQSSADSSGSATPVGSGTYSKDDLAPLKQAVPRISAEGERPWTTGTRIRGTSFSTMGVKSSPAPSPTASPVRTRTTTSLAGTPSSTRHRSSNLSTSTSTSLSSQWENNWTSRDAAAC</sequence>